<sequence length="615" mass="65529">MVNGQRIFEPRELRSGYRIIIGSSFVFRLNHPLQARQDRLSQLPLMDDEPQAAAAAATAADSAPTDSDTVADWRYAWGEAHPEFDDDPLLDGGYPGAPSVSTWSDTESEASGVHDAAPVGRAFPALAGSYHFARLQDADAGSCPAARPISQLSFRRGVGLVSRPRRGSAISEAGGLALLQDPGGPLHQRRARGLTLSAGDGGIGPASPLLGARRARRPGPGGAQRPWHLAPMRPLSTGEARERLFYERRLARMVIQQWRRYKLIKVGETILRNVIHIKEANVIGKELGQRVVYQFAIVRGGAGSFPASPLEPDALPALLSEDWDAISIGDGPAGSPMVSPAAWHSGRPAPCRIKALDNPSSAGTVPEVVVKVLDIGHACWYVWSLDAFHDRLDKMRRLSAVKGSYRAHLVLDPFHANPAPVYSCIGAATYPIWPGDRPYSAKIDAPVIDLLSGLERGRVAGSLAALPVRPAGGGQRGLGGARAWNVIVHVKALHGVSESELTGVHCRLRLVRIPGLLSSTRADRPLISPLISPQPDTAPAATGGSSFADGLGAGAAPGSPVLVSATLEQASRVNRPIAGFGEGPVNLQFRQQWTVDMLTEDTCVVVEFFGRAQPL</sequence>
<dbReference type="EMBL" id="JANBUJ010002377">
    <property type="protein sequence ID" value="KAJ2764358.1"/>
    <property type="molecule type" value="Genomic_DNA"/>
</dbReference>
<dbReference type="Proteomes" id="UP001140234">
    <property type="component" value="Unassembled WGS sequence"/>
</dbReference>
<evidence type="ECO:0000313" key="1">
    <source>
        <dbReference type="EMBL" id="KAJ2764358.1"/>
    </source>
</evidence>
<proteinExistence type="predicted"/>
<protein>
    <submittedName>
        <fullName evidence="1">Uncharacterized protein</fullName>
    </submittedName>
</protein>
<accession>A0ACC1JNT5</accession>
<comment type="caution">
    <text evidence="1">The sequence shown here is derived from an EMBL/GenBank/DDBJ whole genome shotgun (WGS) entry which is preliminary data.</text>
</comment>
<name>A0ACC1JNT5_9FUNG</name>
<gene>
    <name evidence="1" type="ORF">IWQ57_005194</name>
</gene>
<evidence type="ECO:0000313" key="2">
    <source>
        <dbReference type="Proteomes" id="UP001140234"/>
    </source>
</evidence>
<keyword evidence="2" id="KW-1185">Reference proteome</keyword>
<feature type="non-terminal residue" evidence="1">
    <location>
        <position position="615"/>
    </location>
</feature>
<organism evidence="1 2">
    <name type="scientific">Coemansia nantahalensis</name>
    <dbReference type="NCBI Taxonomy" id="2789366"/>
    <lineage>
        <taxon>Eukaryota</taxon>
        <taxon>Fungi</taxon>
        <taxon>Fungi incertae sedis</taxon>
        <taxon>Zoopagomycota</taxon>
        <taxon>Kickxellomycotina</taxon>
        <taxon>Kickxellomycetes</taxon>
        <taxon>Kickxellales</taxon>
        <taxon>Kickxellaceae</taxon>
        <taxon>Coemansia</taxon>
    </lineage>
</organism>
<reference evidence="1" key="1">
    <citation type="submission" date="2022-07" db="EMBL/GenBank/DDBJ databases">
        <title>Phylogenomic reconstructions and comparative analyses of Kickxellomycotina fungi.</title>
        <authorList>
            <person name="Reynolds N.K."/>
            <person name="Stajich J.E."/>
            <person name="Barry K."/>
            <person name="Grigoriev I.V."/>
            <person name="Crous P."/>
            <person name="Smith M.E."/>
        </authorList>
    </citation>
    <scope>NUCLEOTIDE SEQUENCE</scope>
    <source>
        <strain evidence="1">CBS 109366</strain>
    </source>
</reference>